<keyword evidence="3" id="KW-1185">Reference proteome</keyword>
<name>A0ABR7VSD0_VIRHA</name>
<evidence type="ECO:0000313" key="3">
    <source>
        <dbReference type="Proteomes" id="UP000621631"/>
    </source>
</evidence>
<dbReference type="SUPFAM" id="SSF51658">
    <property type="entry name" value="Xylose isomerase-like"/>
    <property type="match status" value="1"/>
</dbReference>
<proteinExistence type="predicted"/>
<dbReference type="InterPro" id="IPR036237">
    <property type="entry name" value="Xyl_isomerase-like_sf"/>
</dbReference>
<accession>A0ABR7VSD0</accession>
<dbReference type="InterPro" id="IPR050312">
    <property type="entry name" value="IolE/XylAMocC-like"/>
</dbReference>
<dbReference type="EMBL" id="JACWEZ010000010">
    <property type="protein sequence ID" value="MBD1223848.1"/>
    <property type="molecule type" value="Genomic_DNA"/>
</dbReference>
<comment type="caution">
    <text evidence="2">The sequence shown here is derived from an EMBL/GenBank/DDBJ whole genome shotgun (WGS) entry which is preliminary data.</text>
</comment>
<reference evidence="2 3" key="1">
    <citation type="submission" date="2020-09" db="EMBL/GenBank/DDBJ databases">
        <title>Draft Genome Sequences of Oil-Oxidizing Bacteria Halomonas titanicae, Marinobacter lutaoensis, and Virgibacillus halodenitrificans Isolated from Highly Saline Environments.</title>
        <authorList>
            <person name="Grouzdev D.S."/>
            <person name="Sokolova D.S."/>
            <person name="Semenova E.M."/>
            <person name="Borzenkov I.A."/>
            <person name="Bidzhieva S.K."/>
            <person name="Poltaraus A.B."/>
            <person name="Nazina T.N."/>
        </authorList>
    </citation>
    <scope>NUCLEOTIDE SEQUENCE [LARGE SCALE GENOMIC DNA]</scope>
    <source>
        <strain evidence="2 3">VKM B-3472D</strain>
    </source>
</reference>
<keyword evidence="2" id="KW-0413">Isomerase</keyword>
<dbReference type="InterPro" id="IPR013022">
    <property type="entry name" value="Xyl_isomerase-like_TIM-brl"/>
</dbReference>
<dbReference type="GO" id="GO:0016853">
    <property type="term" value="F:isomerase activity"/>
    <property type="evidence" value="ECO:0007669"/>
    <property type="project" value="UniProtKB-KW"/>
</dbReference>
<sequence length="250" mass="28540">MFKLGLCSVTFRDSSVEEVIDISKRAGISGIEWGGDVHVPPLAERAKEVARLTEQAGLEVVSYGSYYRLGHGENNQFEAILQTAIQLKAPGIRVWAGKKGSEQADEKYRKKVAEDARRIAELAKEADIRIHLEYHGKTLTDTAESAADLLKMINHESVFLYWQPAVSQPVENRLKNIEKIRQWLSNIHVFHWHGTEKLPFENGMEEWKKYLNRLEPGAAETRYLLMEFVKDGKATQFFEDVQALKKLVID</sequence>
<dbReference type="Gene3D" id="3.20.20.150">
    <property type="entry name" value="Divalent-metal-dependent TIM barrel enzymes"/>
    <property type="match status" value="1"/>
</dbReference>
<evidence type="ECO:0000259" key="1">
    <source>
        <dbReference type="Pfam" id="PF01261"/>
    </source>
</evidence>
<organism evidence="2 3">
    <name type="scientific">Virgibacillus halodenitrificans</name>
    <name type="common">Bacillus halodenitrificans</name>
    <dbReference type="NCBI Taxonomy" id="1482"/>
    <lineage>
        <taxon>Bacteria</taxon>
        <taxon>Bacillati</taxon>
        <taxon>Bacillota</taxon>
        <taxon>Bacilli</taxon>
        <taxon>Bacillales</taxon>
        <taxon>Bacillaceae</taxon>
        <taxon>Virgibacillus</taxon>
    </lineage>
</organism>
<dbReference type="RefSeq" id="WP_060680472.1">
    <property type="nucleotide sequence ID" value="NZ_JACWEZ010000010.1"/>
</dbReference>
<dbReference type="PANTHER" id="PTHR12110:SF41">
    <property type="entry name" value="INOSOSE DEHYDRATASE"/>
    <property type="match status" value="1"/>
</dbReference>
<evidence type="ECO:0000313" key="2">
    <source>
        <dbReference type="EMBL" id="MBD1223848.1"/>
    </source>
</evidence>
<gene>
    <name evidence="2" type="ORF">IC602_14680</name>
</gene>
<feature type="domain" description="Xylose isomerase-like TIM barrel" evidence="1">
    <location>
        <begin position="21"/>
        <end position="244"/>
    </location>
</feature>
<dbReference type="Pfam" id="PF01261">
    <property type="entry name" value="AP_endonuc_2"/>
    <property type="match status" value="1"/>
</dbReference>
<protein>
    <submittedName>
        <fullName evidence="2">Sugar phosphate isomerase/epimerase</fullName>
    </submittedName>
</protein>
<dbReference type="PANTHER" id="PTHR12110">
    <property type="entry name" value="HYDROXYPYRUVATE ISOMERASE"/>
    <property type="match status" value="1"/>
</dbReference>
<dbReference type="Proteomes" id="UP000621631">
    <property type="component" value="Unassembled WGS sequence"/>
</dbReference>